<dbReference type="AlphaFoldDB" id="A0A3S2PGV2"/>
<reference evidence="1 2" key="2">
    <citation type="submission" date="2019-01" db="EMBL/GenBank/DDBJ databases">
        <title>A chromosome length genome reference of the Java medaka (oryzias javanicus).</title>
        <authorList>
            <person name="Herpin A."/>
            <person name="Takehana Y."/>
            <person name="Naruse K."/>
            <person name="Ansai S."/>
            <person name="Kawaguchi M."/>
        </authorList>
    </citation>
    <scope>NUCLEOTIDE SEQUENCE [LARGE SCALE GENOMIC DNA]</scope>
    <source>
        <strain evidence="1">RS831</strain>
        <tissue evidence="1">Whole body</tissue>
    </source>
</reference>
<organism evidence="1 2">
    <name type="scientific">Oryzias javanicus</name>
    <name type="common">Javanese ricefish</name>
    <name type="synonym">Aplocheilus javanicus</name>
    <dbReference type="NCBI Taxonomy" id="123683"/>
    <lineage>
        <taxon>Eukaryota</taxon>
        <taxon>Metazoa</taxon>
        <taxon>Chordata</taxon>
        <taxon>Craniata</taxon>
        <taxon>Vertebrata</taxon>
        <taxon>Euteleostomi</taxon>
        <taxon>Actinopterygii</taxon>
        <taxon>Neopterygii</taxon>
        <taxon>Teleostei</taxon>
        <taxon>Neoteleostei</taxon>
        <taxon>Acanthomorphata</taxon>
        <taxon>Ovalentaria</taxon>
        <taxon>Atherinomorphae</taxon>
        <taxon>Beloniformes</taxon>
        <taxon>Adrianichthyidae</taxon>
        <taxon>Oryziinae</taxon>
        <taxon>Oryzias</taxon>
    </lineage>
</organism>
<dbReference type="EMBL" id="CM012454">
    <property type="protein sequence ID" value="RVE60719.1"/>
    <property type="molecule type" value="Genomic_DNA"/>
</dbReference>
<proteinExistence type="predicted"/>
<sequence length="91" mass="10138">MDDIIYQVIYVMMAASGLHRPPSSHESHRLWLNRPKHRYHGARQRFLSPGCISRADDFRESSVFGNGGSSRCSSSCQRIAMTIGTTAGRLG</sequence>
<evidence type="ECO:0000313" key="1">
    <source>
        <dbReference type="EMBL" id="RVE60719.1"/>
    </source>
</evidence>
<keyword evidence="2" id="KW-1185">Reference proteome</keyword>
<name>A0A3S2PGV2_ORYJA</name>
<gene>
    <name evidence="1" type="ORF">OJAV_G00183940</name>
</gene>
<reference evidence="1 2" key="1">
    <citation type="submission" date="2018-11" db="EMBL/GenBank/DDBJ databases">
        <authorList>
            <person name="Lopez-Roques C."/>
            <person name="Donnadieu C."/>
            <person name="Bouchez O."/>
            <person name="Klopp C."/>
            <person name="Cabau C."/>
            <person name="Zahm M."/>
        </authorList>
    </citation>
    <scope>NUCLEOTIDE SEQUENCE [LARGE SCALE GENOMIC DNA]</scope>
    <source>
        <strain evidence="1">RS831</strain>
        <tissue evidence="1">Whole body</tissue>
    </source>
</reference>
<protein>
    <submittedName>
        <fullName evidence="1">Uncharacterized protein</fullName>
    </submittedName>
</protein>
<accession>A0A3S2PGV2</accession>
<dbReference type="Proteomes" id="UP000283210">
    <property type="component" value="Chromosome 18"/>
</dbReference>
<evidence type="ECO:0000313" key="2">
    <source>
        <dbReference type="Proteomes" id="UP000283210"/>
    </source>
</evidence>